<keyword evidence="4" id="KW-0808">Transferase</keyword>
<dbReference type="OrthoDB" id="9796461at2"/>
<feature type="transmembrane region" description="Helical" evidence="2">
    <location>
        <begin position="153"/>
        <end position="172"/>
    </location>
</feature>
<sequence>MKLDQAFDPHRNALNALRLGLALSVIVWHSYPLSGHRIPSAAIQQFVGSIGVDGFFAISGFLITSSWLRHPRVRDYSVARGLRILPGFYVCLIVTAFVIAPIGVAMQGGSAARLLLSSAPVEYVVRNAAVSMAQFDVGGTPTGLPWPGWNGSLWTLGYEMYCYIGVACFGVVGLLGRRWFLPTITVLAWSLLLVSVVLALPSGTREPARLALMFLAGALIHQWRHLIPARWSLVAMAVVIAVAAAWLPDYRLVAAFPVAYAVIVSGALIRDARWRLTTDLSYGVYIYAFPLQQLMVIGGLDRLHPLLFAVVAAIVTLPVAMLSWTLVEKPAMSLKSRLLRRWSGRAQGDRAELTAVAGHSSSGTNLMTNPPSGSQLS</sequence>
<dbReference type="PANTHER" id="PTHR23028:SF53">
    <property type="entry name" value="ACYL_TRANSF_3 DOMAIN-CONTAINING PROTEIN"/>
    <property type="match status" value="1"/>
</dbReference>
<feature type="transmembrane region" description="Helical" evidence="2">
    <location>
        <begin position="230"/>
        <end position="247"/>
    </location>
</feature>
<feature type="transmembrane region" description="Helical" evidence="2">
    <location>
        <begin position="12"/>
        <end position="31"/>
    </location>
</feature>
<dbReference type="EMBL" id="MAEM01000312">
    <property type="protein sequence ID" value="OBS01192.1"/>
    <property type="molecule type" value="Genomic_DNA"/>
</dbReference>
<evidence type="ECO:0000259" key="3">
    <source>
        <dbReference type="Pfam" id="PF01757"/>
    </source>
</evidence>
<dbReference type="GO" id="GO:0009103">
    <property type="term" value="P:lipopolysaccharide biosynthetic process"/>
    <property type="evidence" value="ECO:0007669"/>
    <property type="project" value="TreeGrafter"/>
</dbReference>
<dbReference type="Proteomes" id="UP000093757">
    <property type="component" value="Unassembled WGS sequence"/>
</dbReference>
<evidence type="ECO:0000256" key="2">
    <source>
        <dbReference type="SAM" id="Phobius"/>
    </source>
</evidence>
<keyword evidence="2" id="KW-0472">Membrane</keyword>
<name>A0A1A6BFM4_MYCGO</name>
<keyword evidence="2" id="KW-0812">Transmembrane</keyword>
<dbReference type="InterPro" id="IPR050879">
    <property type="entry name" value="Acyltransferase_3"/>
</dbReference>
<proteinExistence type="predicted"/>
<organism evidence="4 5">
    <name type="scientific">Mycobacterium gordonae</name>
    <dbReference type="NCBI Taxonomy" id="1778"/>
    <lineage>
        <taxon>Bacteria</taxon>
        <taxon>Bacillati</taxon>
        <taxon>Actinomycetota</taxon>
        <taxon>Actinomycetes</taxon>
        <taxon>Mycobacteriales</taxon>
        <taxon>Mycobacteriaceae</taxon>
        <taxon>Mycobacterium</taxon>
    </lineage>
</organism>
<feature type="transmembrane region" description="Helical" evidence="2">
    <location>
        <begin position="282"/>
        <end position="300"/>
    </location>
</feature>
<dbReference type="Pfam" id="PF01757">
    <property type="entry name" value="Acyl_transf_3"/>
    <property type="match status" value="1"/>
</dbReference>
<feature type="transmembrane region" description="Helical" evidence="2">
    <location>
        <begin position="253"/>
        <end position="270"/>
    </location>
</feature>
<dbReference type="GO" id="GO:0016020">
    <property type="term" value="C:membrane"/>
    <property type="evidence" value="ECO:0007669"/>
    <property type="project" value="TreeGrafter"/>
</dbReference>
<evidence type="ECO:0000313" key="5">
    <source>
        <dbReference type="Proteomes" id="UP000093757"/>
    </source>
</evidence>
<feature type="transmembrane region" description="Helical" evidence="2">
    <location>
        <begin position="84"/>
        <end position="106"/>
    </location>
</feature>
<feature type="domain" description="Acyltransferase 3" evidence="3">
    <location>
        <begin position="12"/>
        <end position="323"/>
    </location>
</feature>
<evidence type="ECO:0000256" key="1">
    <source>
        <dbReference type="SAM" id="MobiDB-lite"/>
    </source>
</evidence>
<keyword evidence="2" id="KW-1133">Transmembrane helix</keyword>
<evidence type="ECO:0000313" key="4">
    <source>
        <dbReference type="EMBL" id="OBS01192.1"/>
    </source>
</evidence>
<comment type="caution">
    <text evidence="4">The sequence shown here is derived from an EMBL/GenBank/DDBJ whole genome shotgun (WGS) entry which is preliminary data.</text>
</comment>
<reference evidence="4 5" key="1">
    <citation type="submission" date="2016-06" db="EMBL/GenBank/DDBJ databases">
        <authorList>
            <person name="Kjaerup R.B."/>
            <person name="Dalgaard T.S."/>
            <person name="Juul-Madsen H.R."/>
        </authorList>
    </citation>
    <scope>NUCLEOTIDE SEQUENCE [LARGE SCALE GENOMIC DNA]</scope>
    <source>
        <strain evidence="4 5">1245752.6</strain>
    </source>
</reference>
<feature type="compositionally biased region" description="Polar residues" evidence="1">
    <location>
        <begin position="359"/>
        <end position="377"/>
    </location>
</feature>
<dbReference type="GO" id="GO:0016747">
    <property type="term" value="F:acyltransferase activity, transferring groups other than amino-acyl groups"/>
    <property type="evidence" value="ECO:0007669"/>
    <property type="project" value="InterPro"/>
</dbReference>
<dbReference type="InterPro" id="IPR002656">
    <property type="entry name" value="Acyl_transf_3_dom"/>
</dbReference>
<feature type="transmembrane region" description="Helical" evidence="2">
    <location>
        <begin position="43"/>
        <end position="63"/>
    </location>
</feature>
<feature type="region of interest" description="Disordered" evidence="1">
    <location>
        <begin position="358"/>
        <end position="377"/>
    </location>
</feature>
<accession>A0A1A6BFM4</accession>
<feature type="transmembrane region" description="Helical" evidence="2">
    <location>
        <begin position="179"/>
        <end position="201"/>
    </location>
</feature>
<dbReference type="AlphaFoldDB" id="A0A1A6BFM4"/>
<dbReference type="RefSeq" id="WP_065134536.1">
    <property type="nucleotide sequence ID" value="NZ_MAEM01000312.1"/>
</dbReference>
<gene>
    <name evidence="4" type="ORF">A9W98_01755</name>
</gene>
<keyword evidence="4" id="KW-0012">Acyltransferase</keyword>
<feature type="transmembrane region" description="Helical" evidence="2">
    <location>
        <begin position="306"/>
        <end position="327"/>
    </location>
</feature>
<dbReference type="PANTHER" id="PTHR23028">
    <property type="entry name" value="ACETYLTRANSFERASE"/>
    <property type="match status" value="1"/>
</dbReference>
<feature type="transmembrane region" description="Helical" evidence="2">
    <location>
        <begin position="207"/>
        <end position="223"/>
    </location>
</feature>
<protein>
    <submittedName>
        <fullName evidence="4">Acyltransferase</fullName>
    </submittedName>
</protein>